<dbReference type="OrthoDB" id="9794178at2"/>
<gene>
    <name evidence="4" type="ORF">DFP86_11322</name>
</gene>
<name>A0A4V3DUP3_9NEIS</name>
<comment type="caution">
    <text evidence="4">The sequence shown here is derived from an EMBL/GenBank/DDBJ whole genome shotgun (WGS) entry which is preliminary data.</text>
</comment>
<dbReference type="InterPro" id="IPR038492">
    <property type="entry name" value="GBBH-like_N_sf"/>
</dbReference>
<dbReference type="PANTHER" id="PTHR35303">
    <property type="entry name" value="OS02G0197800 PROTEIN"/>
    <property type="match status" value="1"/>
</dbReference>
<keyword evidence="1" id="KW-0479">Metal-binding</keyword>
<protein>
    <submittedName>
        <fullName evidence="4">DUF971 family protein</fullName>
    </submittedName>
</protein>
<proteinExistence type="predicted"/>
<keyword evidence="5" id="KW-1185">Reference proteome</keyword>
<dbReference type="RefSeq" id="WP_133682706.1">
    <property type="nucleotide sequence ID" value="NZ_SNZP01000013.1"/>
</dbReference>
<sequence>MAGLKKDSARPVELCLHTRTRVLEISFDDGAHFELPSEYLRVYSPSAEVRGHGVGQEVLQTGKRDVAIVAIDPVGQYAVKLVFDDGHDSGLYSWAYLYELGSKQSENWQHYLDRLAAAGASRD</sequence>
<feature type="domain" description="Gamma-butyrobetaine hydroxylase-like N-terminal" evidence="3">
    <location>
        <begin position="16"/>
        <end position="98"/>
    </location>
</feature>
<reference evidence="4 5" key="1">
    <citation type="submission" date="2019-03" db="EMBL/GenBank/DDBJ databases">
        <title>Genomic Encyclopedia of Type Strains, Phase III (KMG-III): the genomes of soil and plant-associated and newly described type strains.</title>
        <authorList>
            <person name="Whitman W."/>
        </authorList>
    </citation>
    <scope>NUCLEOTIDE SEQUENCE [LARGE SCALE GENOMIC DNA]</scope>
    <source>
        <strain evidence="4 5">CECT 8976</strain>
    </source>
</reference>
<keyword evidence="2" id="KW-0408">Iron</keyword>
<organism evidence="4 5">
    <name type="scientific">Paludibacterium purpuratum</name>
    <dbReference type="NCBI Taxonomy" id="1144873"/>
    <lineage>
        <taxon>Bacteria</taxon>
        <taxon>Pseudomonadati</taxon>
        <taxon>Pseudomonadota</taxon>
        <taxon>Betaproteobacteria</taxon>
        <taxon>Neisseriales</taxon>
        <taxon>Chromobacteriaceae</taxon>
        <taxon>Paludibacterium</taxon>
    </lineage>
</organism>
<evidence type="ECO:0000259" key="3">
    <source>
        <dbReference type="Pfam" id="PF06155"/>
    </source>
</evidence>
<dbReference type="InterPro" id="IPR010376">
    <property type="entry name" value="GBBH-like_N"/>
</dbReference>
<dbReference type="AlphaFoldDB" id="A0A4V3DUP3"/>
<dbReference type="PANTHER" id="PTHR35303:SF5">
    <property type="entry name" value="OS02G0197800 PROTEIN"/>
    <property type="match status" value="1"/>
</dbReference>
<evidence type="ECO:0000256" key="1">
    <source>
        <dbReference type="ARBA" id="ARBA00022723"/>
    </source>
</evidence>
<evidence type="ECO:0000313" key="5">
    <source>
        <dbReference type="Proteomes" id="UP000295611"/>
    </source>
</evidence>
<dbReference type="Gene3D" id="3.30.2020.30">
    <property type="match status" value="1"/>
</dbReference>
<dbReference type="GO" id="GO:0046872">
    <property type="term" value="F:metal ion binding"/>
    <property type="evidence" value="ECO:0007669"/>
    <property type="project" value="UniProtKB-KW"/>
</dbReference>
<dbReference type="Pfam" id="PF06155">
    <property type="entry name" value="GBBH-like_N"/>
    <property type="match status" value="1"/>
</dbReference>
<evidence type="ECO:0000256" key="2">
    <source>
        <dbReference type="ARBA" id="ARBA00023004"/>
    </source>
</evidence>
<dbReference type="Proteomes" id="UP000295611">
    <property type="component" value="Unassembled WGS sequence"/>
</dbReference>
<evidence type="ECO:0000313" key="4">
    <source>
        <dbReference type="EMBL" id="TDR73515.1"/>
    </source>
</evidence>
<dbReference type="EMBL" id="SNZP01000013">
    <property type="protein sequence ID" value="TDR73515.1"/>
    <property type="molecule type" value="Genomic_DNA"/>
</dbReference>
<accession>A0A4V3DUP3</accession>